<comment type="caution">
    <text evidence="5">The sequence shown here is derived from an EMBL/GenBank/DDBJ whole genome shotgun (WGS) entry which is preliminary data.</text>
</comment>
<dbReference type="Gene3D" id="3.30.450.80">
    <property type="entry name" value="Transcription factor LuxR-like, autoinducer-binding domain"/>
    <property type="match status" value="1"/>
</dbReference>
<dbReference type="AlphaFoldDB" id="A0A2G5KB05"/>
<dbReference type="Pfam" id="PF00196">
    <property type="entry name" value="GerE"/>
    <property type="match status" value="1"/>
</dbReference>
<accession>A0A2G5KB05</accession>
<dbReference type="Pfam" id="PF03472">
    <property type="entry name" value="Autoind_bind"/>
    <property type="match status" value="1"/>
</dbReference>
<dbReference type="InterPro" id="IPR016032">
    <property type="entry name" value="Sig_transdc_resp-reg_C-effctor"/>
</dbReference>
<feature type="domain" description="HTH luxR-type" evidence="4">
    <location>
        <begin position="170"/>
        <end position="235"/>
    </location>
</feature>
<dbReference type="InterPro" id="IPR036693">
    <property type="entry name" value="TF_LuxR_autoind-bd_dom_sf"/>
</dbReference>
<dbReference type="SMART" id="SM00421">
    <property type="entry name" value="HTH_LUXR"/>
    <property type="match status" value="1"/>
</dbReference>
<evidence type="ECO:0000313" key="5">
    <source>
        <dbReference type="EMBL" id="PIB26625.1"/>
    </source>
</evidence>
<dbReference type="SUPFAM" id="SSF46894">
    <property type="entry name" value="C-terminal effector domain of the bipartite response regulators"/>
    <property type="match status" value="1"/>
</dbReference>
<dbReference type="PANTHER" id="PTHR44688">
    <property type="entry name" value="DNA-BINDING TRANSCRIPTIONAL ACTIVATOR DEVR_DOSR"/>
    <property type="match status" value="1"/>
</dbReference>
<keyword evidence="2" id="KW-0238">DNA-binding</keyword>
<organism evidence="5 6">
    <name type="scientific">Paramylibacter kogurei</name>
    <dbReference type="NCBI Taxonomy" id="1889778"/>
    <lineage>
        <taxon>Bacteria</taxon>
        <taxon>Pseudomonadati</taxon>
        <taxon>Pseudomonadota</taxon>
        <taxon>Alphaproteobacteria</taxon>
        <taxon>Rhodobacterales</taxon>
        <taxon>Paracoccaceae</taxon>
        <taxon>Paramylibacter</taxon>
    </lineage>
</organism>
<sequence>MFTFHNSEAYRVFYNNFVTDKSISFVESFIVMLASIIPEFEKKVTAIEKLGKSGFVLAINLTVRGPNFWYTTYPKKWQTKYQRSNYFALDPIFMWSVTNEGMKRWSEIQLPDMRGILKEANQDFGMKYGAVISRKIQYKRSFLAAARSDRDFTDGELAQLNQTFEEILNGVNDNPNLSAGEIQVLRCLRDGMGQREIAETIGISESAVKQRCSKALHKLGAKTRTQAVAISVGRQLI</sequence>
<protein>
    <recommendedName>
        <fullName evidence="4">HTH luxR-type domain-containing protein</fullName>
    </recommendedName>
</protein>
<dbReference type="GO" id="GO:0003677">
    <property type="term" value="F:DNA binding"/>
    <property type="evidence" value="ECO:0007669"/>
    <property type="project" value="UniProtKB-KW"/>
</dbReference>
<keyword evidence="6" id="KW-1185">Reference proteome</keyword>
<proteinExistence type="predicted"/>
<dbReference type="OrthoDB" id="7763579at2"/>
<evidence type="ECO:0000256" key="1">
    <source>
        <dbReference type="ARBA" id="ARBA00023015"/>
    </source>
</evidence>
<dbReference type="PROSITE" id="PS50043">
    <property type="entry name" value="HTH_LUXR_2"/>
    <property type="match status" value="1"/>
</dbReference>
<dbReference type="InterPro" id="IPR000792">
    <property type="entry name" value="Tscrpt_reg_LuxR_C"/>
</dbReference>
<dbReference type="EMBL" id="MDGM01000003">
    <property type="protein sequence ID" value="PIB26625.1"/>
    <property type="molecule type" value="Genomic_DNA"/>
</dbReference>
<dbReference type="GO" id="GO:0006355">
    <property type="term" value="P:regulation of DNA-templated transcription"/>
    <property type="evidence" value="ECO:0007669"/>
    <property type="project" value="InterPro"/>
</dbReference>
<reference evidence="5 6" key="1">
    <citation type="submission" date="2016-08" db="EMBL/GenBank/DDBJ databases">
        <title>Draft genome of Amylibacter sp. strain 4G11.</title>
        <authorList>
            <person name="Wong S.-K."/>
            <person name="Hamasaki K."/>
            <person name="Yoshizawa S."/>
        </authorList>
    </citation>
    <scope>NUCLEOTIDE SEQUENCE [LARGE SCALE GENOMIC DNA]</scope>
    <source>
        <strain evidence="5 6">4G11</strain>
    </source>
</reference>
<dbReference type="RefSeq" id="WP_099591452.1">
    <property type="nucleotide sequence ID" value="NZ_MDGM01000003.1"/>
</dbReference>
<name>A0A2G5KB05_9RHOB</name>
<dbReference type="Proteomes" id="UP000231516">
    <property type="component" value="Unassembled WGS sequence"/>
</dbReference>
<dbReference type="CDD" id="cd06170">
    <property type="entry name" value="LuxR_C_like"/>
    <property type="match status" value="1"/>
</dbReference>
<evidence type="ECO:0000256" key="2">
    <source>
        <dbReference type="ARBA" id="ARBA00023125"/>
    </source>
</evidence>
<gene>
    <name evidence="5" type="ORF">BFP76_12090</name>
</gene>
<dbReference type="Gene3D" id="1.10.10.10">
    <property type="entry name" value="Winged helix-like DNA-binding domain superfamily/Winged helix DNA-binding domain"/>
    <property type="match status" value="1"/>
</dbReference>
<evidence type="ECO:0000256" key="3">
    <source>
        <dbReference type="ARBA" id="ARBA00023163"/>
    </source>
</evidence>
<keyword evidence="3" id="KW-0804">Transcription</keyword>
<dbReference type="SUPFAM" id="SSF75516">
    <property type="entry name" value="Pheromone-binding domain of LuxR-like quorum-sensing transcription factors"/>
    <property type="match status" value="1"/>
</dbReference>
<dbReference type="InterPro" id="IPR036388">
    <property type="entry name" value="WH-like_DNA-bd_sf"/>
</dbReference>
<evidence type="ECO:0000259" key="4">
    <source>
        <dbReference type="PROSITE" id="PS50043"/>
    </source>
</evidence>
<dbReference type="InterPro" id="IPR005143">
    <property type="entry name" value="TF_LuxR_autoind-bd_dom"/>
</dbReference>
<evidence type="ECO:0000313" key="6">
    <source>
        <dbReference type="Proteomes" id="UP000231516"/>
    </source>
</evidence>
<keyword evidence="1" id="KW-0805">Transcription regulation</keyword>
<dbReference type="PANTHER" id="PTHR44688:SF16">
    <property type="entry name" value="DNA-BINDING TRANSCRIPTIONAL ACTIVATOR DEVR_DOSR"/>
    <property type="match status" value="1"/>
</dbReference>